<reference evidence="1 2" key="1">
    <citation type="submission" date="2024-06" db="EMBL/GenBank/DDBJ databases">
        <title>The Natural Products Discovery Center: Release of the First 8490 Sequenced Strains for Exploring Actinobacteria Biosynthetic Diversity.</title>
        <authorList>
            <person name="Kalkreuter E."/>
            <person name="Kautsar S.A."/>
            <person name="Yang D."/>
            <person name="Bader C.D."/>
            <person name="Teijaro C.N."/>
            <person name="Fluegel L."/>
            <person name="Davis C.M."/>
            <person name="Simpson J.R."/>
            <person name="Lauterbach L."/>
            <person name="Steele A.D."/>
            <person name="Gui C."/>
            <person name="Meng S."/>
            <person name="Li G."/>
            <person name="Viehrig K."/>
            <person name="Ye F."/>
            <person name="Su P."/>
            <person name="Kiefer A.F."/>
            <person name="Nichols A."/>
            <person name="Cepeda A.J."/>
            <person name="Yan W."/>
            <person name="Fan B."/>
            <person name="Jiang Y."/>
            <person name="Adhikari A."/>
            <person name="Zheng C.-J."/>
            <person name="Schuster L."/>
            <person name="Cowan T.M."/>
            <person name="Smanski M.J."/>
            <person name="Chevrette M.G."/>
            <person name="De Carvalho L.P.S."/>
            <person name="Shen B."/>
        </authorList>
    </citation>
    <scope>NUCLEOTIDE SEQUENCE [LARGE SCALE GENOMIC DNA]</scope>
    <source>
        <strain evidence="1 2">NPDC005137</strain>
    </source>
</reference>
<protein>
    <submittedName>
        <fullName evidence="1">Uncharacterized protein</fullName>
    </submittedName>
</protein>
<organism evidence="1 2">
    <name type="scientific">Streptomyces sp. 900116325</name>
    <dbReference type="NCBI Taxonomy" id="3154295"/>
    <lineage>
        <taxon>Bacteria</taxon>
        <taxon>Bacillati</taxon>
        <taxon>Actinomycetota</taxon>
        <taxon>Actinomycetes</taxon>
        <taxon>Kitasatosporales</taxon>
        <taxon>Streptomycetaceae</taxon>
        <taxon>Streptomyces</taxon>
    </lineage>
</organism>
<evidence type="ECO:0000313" key="2">
    <source>
        <dbReference type="Proteomes" id="UP001550044"/>
    </source>
</evidence>
<name>A0ABV2UL36_9ACTN</name>
<evidence type="ECO:0000313" key="1">
    <source>
        <dbReference type="EMBL" id="MET8438570.1"/>
    </source>
</evidence>
<dbReference type="RefSeq" id="WP_356672793.1">
    <property type="nucleotide sequence ID" value="NZ_JBEXEF010000086.1"/>
</dbReference>
<proteinExistence type="predicted"/>
<sequence length="65" mass="6858">MLGPLRFLAHLSQQLLGRSPLPAGLVVPVACLWQQCVGGALFGMLPSKPLTGHRGRLASLGERPS</sequence>
<comment type="caution">
    <text evidence="1">The sequence shown here is derived from an EMBL/GenBank/DDBJ whole genome shotgun (WGS) entry which is preliminary data.</text>
</comment>
<dbReference type="EMBL" id="JBEXIP010000063">
    <property type="protein sequence ID" value="MET8438570.1"/>
    <property type="molecule type" value="Genomic_DNA"/>
</dbReference>
<dbReference type="Proteomes" id="UP001550044">
    <property type="component" value="Unassembled WGS sequence"/>
</dbReference>
<keyword evidence="2" id="KW-1185">Reference proteome</keyword>
<accession>A0ABV2UL36</accession>
<gene>
    <name evidence="1" type="ORF">ABZV61_38870</name>
</gene>